<feature type="region of interest" description="Disordered" evidence="2">
    <location>
        <begin position="130"/>
        <end position="151"/>
    </location>
</feature>
<keyword evidence="1" id="KW-0175">Coiled coil</keyword>
<dbReference type="EMBL" id="CAADFO010000011">
    <property type="protein sequence ID" value="VFK25061.1"/>
    <property type="molecule type" value="Genomic_DNA"/>
</dbReference>
<keyword evidence="3" id="KW-0812">Transmembrane</keyword>
<evidence type="ECO:0000313" key="6">
    <source>
        <dbReference type="EMBL" id="VFK74951.1"/>
    </source>
</evidence>
<gene>
    <name evidence="4" type="ORF">BECKMB1821G_GA0114241_101119</name>
    <name evidence="6" type="ORF">BECKMB1821H_GA0114242_10139</name>
    <name evidence="5" type="ORF">BECKMB1821I_GA0114274_10129</name>
</gene>
<dbReference type="EMBL" id="CAADGH010000013">
    <property type="protein sequence ID" value="VFK74951.1"/>
    <property type="molecule type" value="Genomic_DNA"/>
</dbReference>
<dbReference type="EMBL" id="CAADFQ010000012">
    <property type="protein sequence ID" value="VFK29805.1"/>
    <property type="molecule type" value="Genomic_DNA"/>
</dbReference>
<keyword evidence="3" id="KW-0472">Membrane</keyword>
<evidence type="ECO:0000313" key="4">
    <source>
        <dbReference type="EMBL" id="VFK25061.1"/>
    </source>
</evidence>
<organism evidence="5">
    <name type="scientific">Candidatus Kentrum sp. MB</name>
    <dbReference type="NCBI Taxonomy" id="2138164"/>
    <lineage>
        <taxon>Bacteria</taxon>
        <taxon>Pseudomonadati</taxon>
        <taxon>Pseudomonadota</taxon>
        <taxon>Gammaproteobacteria</taxon>
        <taxon>Candidatus Kentrum</taxon>
    </lineage>
</organism>
<protein>
    <submittedName>
        <fullName evidence="5">Uncharacterized protein</fullName>
    </submittedName>
</protein>
<accession>A0A450XKE7</accession>
<feature type="transmembrane region" description="Helical" evidence="3">
    <location>
        <begin position="12"/>
        <end position="32"/>
    </location>
</feature>
<proteinExistence type="predicted"/>
<feature type="region of interest" description="Disordered" evidence="2">
    <location>
        <begin position="58"/>
        <end position="81"/>
    </location>
</feature>
<evidence type="ECO:0000256" key="3">
    <source>
        <dbReference type="SAM" id="Phobius"/>
    </source>
</evidence>
<evidence type="ECO:0000313" key="5">
    <source>
        <dbReference type="EMBL" id="VFK29805.1"/>
    </source>
</evidence>
<name>A0A450XKE7_9GAMM</name>
<dbReference type="AlphaFoldDB" id="A0A450XKE7"/>
<reference evidence="5" key="1">
    <citation type="submission" date="2019-02" db="EMBL/GenBank/DDBJ databases">
        <authorList>
            <person name="Gruber-Vodicka R. H."/>
            <person name="Seah K. B. B."/>
        </authorList>
    </citation>
    <scope>NUCLEOTIDE SEQUENCE</scope>
    <source>
        <strain evidence="4">BECK_BZ197</strain>
        <strain evidence="6">BECK_BZ198</strain>
        <strain evidence="5">BECK_BZ199</strain>
    </source>
</reference>
<evidence type="ECO:0000256" key="2">
    <source>
        <dbReference type="SAM" id="MobiDB-lite"/>
    </source>
</evidence>
<keyword evidence="3" id="KW-1133">Transmembrane helix</keyword>
<feature type="coiled-coil region" evidence="1">
    <location>
        <begin position="89"/>
        <end position="130"/>
    </location>
</feature>
<sequence length="174" mass="19234">MKSYSENRRFLILIGMIGFVGITLSVAAYFLGPHLWSSESKTSLASVPYIDDKPDLPRTVPSFQVSRSERSASPPVPSPIVKGQVPLEFKALEEKLIAMEQALSDHAREKQALEKKMAEADTLILQAEAITQRPDISPMGPKGVDQGKENTDIDRLRERLTALKSHIGKPPVNE</sequence>
<evidence type="ECO:0000256" key="1">
    <source>
        <dbReference type="SAM" id="Coils"/>
    </source>
</evidence>